<name>A0A2S9SL40_9BACT</name>
<dbReference type="AlphaFoldDB" id="A0A2S9SL40"/>
<protein>
    <submittedName>
        <fullName evidence="2">DUF3971 domain-containing protein</fullName>
    </submittedName>
</protein>
<reference evidence="2 3" key="1">
    <citation type="submission" date="2017-09" db="EMBL/GenBank/DDBJ databases">
        <title>Reassesment of A. cryaerophilus.</title>
        <authorList>
            <person name="Perez-Cataluna A."/>
            <person name="Collado L."/>
            <person name="Salgado O."/>
            <person name="Lefinanco V."/>
            <person name="Figueras M.J."/>
        </authorList>
    </citation>
    <scope>NUCLEOTIDE SEQUENCE [LARGE SCALE GENOMIC DNA]</scope>
    <source>
        <strain evidence="2 3">LMG 9861</strain>
    </source>
</reference>
<dbReference type="Pfam" id="PF13116">
    <property type="entry name" value="YhdP"/>
    <property type="match status" value="1"/>
</dbReference>
<proteinExistence type="predicted"/>
<dbReference type="EMBL" id="NXGJ01000011">
    <property type="protein sequence ID" value="PRM87296.1"/>
    <property type="molecule type" value="Genomic_DNA"/>
</dbReference>
<evidence type="ECO:0000313" key="3">
    <source>
        <dbReference type="Proteomes" id="UP000239065"/>
    </source>
</evidence>
<evidence type="ECO:0000313" key="2">
    <source>
        <dbReference type="EMBL" id="PRM87296.1"/>
    </source>
</evidence>
<dbReference type="Proteomes" id="UP000239065">
    <property type="component" value="Unassembled WGS sequence"/>
</dbReference>
<evidence type="ECO:0000259" key="1">
    <source>
        <dbReference type="Pfam" id="PF13116"/>
    </source>
</evidence>
<feature type="domain" description="YhdP central" evidence="1">
    <location>
        <begin position="212"/>
        <end position="454"/>
    </location>
</feature>
<gene>
    <name evidence="2" type="ORF">CJ669_08515</name>
</gene>
<sequence>MLKKIRIFVLLLSLSLLFVMFSLLFSGIKISSFQLLNFKISQFYMKLDKKLILNIENIEYKSEKTIANSSIEDIKKNLDILPFVLKWFQSIDIEKLSINDNIVKIVLNKDILSVENKFFLLDSKIDVLSKEVLLDINNLYLKDYNILFKGKAKIDYFDEELKYFGDIYYQDLIVSGNIDITKNRVNFFIKSEFFKNLHFLKKYLDLPEVANSWMYDNVTGDFKLNWFYGEFDLNKNEIIEKSLQGDAVIENAKIRFENSLEEINTSKVNVNFKNSTLHFDLVDAIYKGKELKNSFVTIKDIANENSGLVLVNIEAKTSLDKDILGILEAYGIVVPILQKNGETQAKLLLSFPYAEDKHMSYNGVFIAEKSNIYISGFDFETNGAKVILENDLLYINDASFIYQDIVDAKVNLKLDLNSLKIEGTSRINKILVKDSKNSKILNITNVNSDIFMDFSKNVNIELKDLKTTIKYDKFLTINVNDISKIYNYSDILKQNSIDSGNISLKIINKDNIEFNGFFSGFTIPIKKDNKEINSLDFYGNINKDSVQISSSDNSIRLNFKDNIDLFLDGYDIFYDENISKNSKLEFDTNIDLKNSKLFFDNQEYKIKSANFNIKKDLITFNASLFDLDLPIKKDNQDLKELDILGKYKNDILDINSKNDDIFLRVRDNQTTIKLDGYDIFYDTKYNDIHGKIRNIGIIGTKSNIVINNKNKILADFYELNINKDRKFFYLEFEDSKISFTNQNNNIDIYAAKINEKFINTFSNSNILDGGKIDFFANGTTKSIKGKLIIEDSILKNVSILNNIMFLVESSPAFINPLLAIPAVFGLNKLGIYKIKEGVVEFEYDNDKNLIDIKNLHTVGNGMDFEGKGVLDLNKKEVDATLNLIFLKTYSSVFEYIPIVNYILLGDEKRVETQIQLTGSLSDPVLTTNLFKDGFSAPLNMFKRVFTTPSNMIDNFNKFNQKD</sequence>
<comment type="caution">
    <text evidence="2">The sequence shown here is derived from an EMBL/GenBank/DDBJ whole genome shotgun (WGS) entry which is preliminary data.</text>
</comment>
<accession>A0A2S9SL40</accession>
<dbReference type="InterPro" id="IPR025263">
    <property type="entry name" value="YhdP_central"/>
</dbReference>
<organism evidence="2 3">
    <name type="scientific">Aliarcobacter cryaerophilus</name>
    <dbReference type="NCBI Taxonomy" id="28198"/>
    <lineage>
        <taxon>Bacteria</taxon>
        <taxon>Pseudomonadati</taxon>
        <taxon>Campylobacterota</taxon>
        <taxon>Epsilonproteobacteria</taxon>
        <taxon>Campylobacterales</taxon>
        <taxon>Arcobacteraceae</taxon>
        <taxon>Aliarcobacter</taxon>
    </lineage>
</organism>